<keyword evidence="7" id="KW-0964">Secreted</keyword>
<evidence type="ECO:0000256" key="9">
    <source>
        <dbReference type="ARBA" id="ARBA00022837"/>
    </source>
</evidence>
<gene>
    <name evidence="13" type="ORF">SAMN05660895_2034</name>
</gene>
<dbReference type="Gene3D" id="2.70.98.10">
    <property type="match status" value="1"/>
</dbReference>
<keyword evidence="9" id="KW-0106">Calcium</keyword>
<dbReference type="InterPro" id="IPR029411">
    <property type="entry name" value="RG-lyase_III"/>
</dbReference>
<dbReference type="GO" id="GO:0030246">
    <property type="term" value="F:carbohydrate binding"/>
    <property type="evidence" value="ECO:0007669"/>
    <property type="project" value="InterPro"/>
</dbReference>
<dbReference type="SUPFAM" id="SSF74650">
    <property type="entry name" value="Galactose mutarotase-like"/>
    <property type="match status" value="1"/>
</dbReference>
<dbReference type="RefSeq" id="WP_177224193.1">
    <property type="nucleotide sequence ID" value="NZ_FPCJ01000001.1"/>
</dbReference>
<sequence length="1275" mass="140233">MIKNCINLICLLIIPVCGWSQINWQTLADNDDLSNSSSNYTSIITIRKNNSIVPYVAFTTSDTGKVKAYLNSQWITIGGNISSSRISYPHLFKDNLNRIYISYVDMDNGNRLAVKTYDTATKQWIPLNGNNSNLYVSSGSVVNTVSQLLISHNNWMAFDSSNTPYIVYAEMSSGGNAYVKRFTNNAWQLVGTGPVSSDKASGVGIALSKNQIPYVVYAAGTGSTGQITVYGYINNNWTNLNVPPTLSNGRKTNGARHTAITIVHDSLYVIYMDANNRNVATVIGTDLNNINWFQAGNLLSSRDASYLNITHDTTGNLFACFIDVISSGSGRTVARVMELPKGSTTWNEIKDSSRAVGVDEPSQYPEINIAGNGDIYFAYLKPDANNLYTPRVRFYQMHVQPSTSVTVTDNGNTVTLSNGIVSFTVDKSSATITNLTYNGINMLAGGYRGGQIYWSWNMPNYQNPSNCTYTLVSNPQTNGGNFAEVKFHMSWDGSPSTAAMDVDIYYALLNDTHGVYAAAELSHPANYPENPGGEWRMASYVGSMFNWLVVDSLRNRLMASPSDSTVSVPGAPPEVSLYKTGVYANHYEDKYKYSADIGDLDVWGWVSTSQGMGIWVTKPSGEYYNGGPMKRELTAHMGPTLLNMLNGQHYGMGNDGDIAAGENWKKVYGPFLIYCNSTPSGTSDIPGTLWADAIAQAKKEQSQWPYSWFINPDYVPDSGRGTIRGKLVIQDSTDTAASPANMWIGVAIPPQSTAGIKDFQLWSKNYQFWVKTDSNGNFTIPHVLPGTYNMYAFGPGAAGQMTKTNFVTVTPGQTTDLGNVVWVPERTAPTVWEIGIPDRNAAEFRHGKDWWISDTFPSTNWAKFLDYPQEFPDDITYTIGKSDYHTDWNYVQPYDKSVQSQAPIWKVKFTLTKDPTPNTMAAVYVAYASAEDAASIVSVNGTNITNPPTGIYPPNPSDAMVREGIHGAFGDYRFTFPANLLHAGDNEIDFTLRLTGGATRGGIMYDYIRLEAWGTEATTKKYQTITFDSIPPQHLGDPDLDPGAIATSGLPVTYTSSDTSVAIIINGKIHFTGEGTTIITASQAGDSTWLPAPDVSRVLTVIKPRQQQIIYFPPIPTKYLGEPDFDPGAKSSSGLPLTYTSNNPYVATIVNGKIHLMNVGPVTITAHQDGNDEYLPADTSQSFQVKILEQASYNKLITPNGDGINDELKIDHIEAYPNNRIQIFDYTGKLIYQKNGYQNDWDGRINGKLVPNGTYYFVFWSKNEVIIKGAITVIH</sequence>
<evidence type="ECO:0000256" key="2">
    <source>
        <dbReference type="ARBA" id="ARBA00001913"/>
    </source>
</evidence>
<dbReference type="SUPFAM" id="SSF49785">
    <property type="entry name" value="Galactose-binding domain-like"/>
    <property type="match status" value="1"/>
</dbReference>
<evidence type="ECO:0000313" key="13">
    <source>
        <dbReference type="EMBL" id="SFV34564.1"/>
    </source>
</evidence>
<dbReference type="PANTHER" id="PTHR32018">
    <property type="entry name" value="RHAMNOGALACTURONATE LYASE FAMILY PROTEIN"/>
    <property type="match status" value="1"/>
</dbReference>
<comment type="catalytic activity">
    <reaction evidence="1">
        <text>Endotype eliminative cleavage of L-alpha-rhamnopyranosyl-(1-&gt;4)-alpha-D-galactopyranosyluronic acid bonds of rhamnogalacturonan I domains in ramified hairy regions of pectin leaving L-rhamnopyranose at the reducing end and 4-deoxy-4,5-unsaturated D-galactopyranosyluronic acid at the non-reducing end.</text>
        <dbReference type="EC" id="4.2.2.23"/>
    </reaction>
</comment>
<dbReference type="Gene3D" id="2.60.40.1080">
    <property type="match status" value="1"/>
</dbReference>
<evidence type="ECO:0000256" key="5">
    <source>
        <dbReference type="ARBA" id="ARBA00011245"/>
    </source>
</evidence>
<evidence type="ECO:0000256" key="10">
    <source>
        <dbReference type="ARBA" id="ARBA00023239"/>
    </source>
</evidence>
<evidence type="ECO:0000256" key="3">
    <source>
        <dbReference type="ARBA" id="ARBA00004613"/>
    </source>
</evidence>
<feature type="domain" description="Rhamnogalacturonan lyase" evidence="12">
    <location>
        <begin position="743"/>
        <end position="817"/>
    </location>
</feature>
<dbReference type="InterPro" id="IPR008964">
    <property type="entry name" value="Invasin/intimin_cell_adhesion"/>
</dbReference>
<accession>A0A1I7NIS1</accession>
<dbReference type="InterPro" id="IPR011043">
    <property type="entry name" value="Gal_Oxase/kelch_b-propeller"/>
</dbReference>
<keyword evidence="10" id="KW-0456">Lyase</keyword>
<dbReference type="InterPro" id="IPR051850">
    <property type="entry name" value="Polysacch_Lyase_4"/>
</dbReference>
<dbReference type="InterPro" id="IPR011013">
    <property type="entry name" value="Gal_mutarotase_sf_dom"/>
</dbReference>
<comment type="cofactor">
    <cofactor evidence="2">
        <name>Ca(2+)</name>
        <dbReference type="ChEBI" id="CHEBI:29108"/>
    </cofactor>
</comment>
<comment type="subcellular location">
    <subcellularLocation>
        <location evidence="3">Secreted</location>
    </subcellularLocation>
</comment>
<keyword evidence="14" id="KW-1185">Reference proteome</keyword>
<proteinExistence type="inferred from homology"/>
<keyword evidence="8" id="KW-0732">Signal</keyword>
<evidence type="ECO:0000256" key="8">
    <source>
        <dbReference type="ARBA" id="ARBA00022729"/>
    </source>
</evidence>
<dbReference type="InterPro" id="IPR029413">
    <property type="entry name" value="RG-lyase_II"/>
</dbReference>
<name>A0A1I7NIS1_9BACT</name>
<dbReference type="InterPro" id="IPR010325">
    <property type="entry name" value="Rhamnogal_lyase"/>
</dbReference>
<dbReference type="Pfam" id="PF14683">
    <property type="entry name" value="CBM-like"/>
    <property type="match status" value="1"/>
</dbReference>
<dbReference type="InterPro" id="IPR014718">
    <property type="entry name" value="GH-type_carb-bd"/>
</dbReference>
<dbReference type="EC" id="4.2.2.23" evidence="6"/>
<dbReference type="Gene3D" id="2.60.40.1120">
    <property type="entry name" value="Carboxypeptidase-like, regulatory domain"/>
    <property type="match status" value="1"/>
</dbReference>
<dbReference type="GO" id="GO:0102210">
    <property type="term" value="F:rhamnogalacturonan endolyase activity"/>
    <property type="evidence" value="ECO:0007669"/>
    <property type="project" value="UniProtKB-EC"/>
</dbReference>
<dbReference type="InterPro" id="IPR013784">
    <property type="entry name" value="Carb-bd-like_fold"/>
</dbReference>
<dbReference type="GO" id="GO:0005576">
    <property type="term" value="C:extracellular region"/>
    <property type="evidence" value="ECO:0007669"/>
    <property type="project" value="UniProtKB-SubCell"/>
</dbReference>
<dbReference type="EMBL" id="FPCJ01000001">
    <property type="protein sequence ID" value="SFV34564.1"/>
    <property type="molecule type" value="Genomic_DNA"/>
</dbReference>
<reference evidence="14" key="1">
    <citation type="submission" date="2016-10" db="EMBL/GenBank/DDBJ databases">
        <authorList>
            <person name="Varghese N."/>
            <person name="Submissions S."/>
        </authorList>
    </citation>
    <scope>NUCLEOTIDE SEQUENCE [LARGE SCALE GENOMIC DNA]</scope>
    <source>
        <strain evidence="14">DSM 14807</strain>
    </source>
</reference>
<comment type="subunit">
    <text evidence="5">Monomer.</text>
</comment>
<dbReference type="SUPFAM" id="SSF49373">
    <property type="entry name" value="Invasin/intimin cell-adhesion fragments"/>
    <property type="match status" value="1"/>
</dbReference>
<comment type="similarity">
    <text evidence="4">Belongs to the polysaccharide lyase 4 family.</text>
</comment>
<dbReference type="InterPro" id="IPR026341">
    <property type="entry name" value="T9SS_type_B"/>
</dbReference>
<evidence type="ECO:0000256" key="1">
    <source>
        <dbReference type="ARBA" id="ARBA00001324"/>
    </source>
</evidence>
<dbReference type="Pfam" id="PF14686">
    <property type="entry name" value="fn3_3"/>
    <property type="match status" value="1"/>
</dbReference>
<evidence type="ECO:0000313" key="14">
    <source>
        <dbReference type="Proteomes" id="UP000199537"/>
    </source>
</evidence>
<dbReference type="Gene3D" id="2.60.120.260">
    <property type="entry name" value="Galactose-binding domain-like"/>
    <property type="match status" value="1"/>
</dbReference>
<evidence type="ECO:0000256" key="7">
    <source>
        <dbReference type="ARBA" id="ARBA00022525"/>
    </source>
</evidence>
<dbReference type="CDD" id="cd10316">
    <property type="entry name" value="RGL4_M"/>
    <property type="match status" value="1"/>
</dbReference>
<dbReference type="GO" id="GO:0005975">
    <property type="term" value="P:carbohydrate metabolic process"/>
    <property type="evidence" value="ECO:0007669"/>
    <property type="project" value="InterPro"/>
</dbReference>
<evidence type="ECO:0000256" key="4">
    <source>
        <dbReference type="ARBA" id="ARBA00010418"/>
    </source>
</evidence>
<evidence type="ECO:0000259" key="11">
    <source>
        <dbReference type="Pfam" id="PF14683"/>
    </source>
</evidence>
<dbReference type="Pfam" id="PF06045">
    <property type="entry name" value="Rhamnogal_lyase"/>
    <property type="match status" value="1"/>
</dbReference>
<dbReference type="InterPro" id="IPR008979">
    <property type="entry name" value="Galactose-bd-like_sf"/>
</dbReference>
<dbReference type="PANTHER" id="PTHR32018:SF1">
    <property type="entry name" value="RHAMNOGALACTURONAN ENDOLYASE"/>
    <property type="match status" value="1"/>
</dbReference>
<evidence type="ECO:0000256" key="6">
    <source>
        <dbReference type="ARBA" id="ARBA00012437"/>
    </source>
</evidence>
<dbReference type="SUPFAM" id="SSF49452">
    <property type="entry name" value="Starch-binding domain-like"/>
    <property type="match status" value="1"/>
</dbReference>
<protein>
    <recommendedName>
        <fullName evidence="6">rhamnogalacturonan endolyase</fullName>
        <ecNumber evidence="6">4.2.2.23</ecNumber>
    </recommendedName>
</protein>
<dbReference type="Pfam" id="PF13585">
    <property type="entry name" value="CHU_C"/>
    <property type="match status" value="1"/>
</dbReference>
<feature type="domain" description="Rhamnogalacturonan lyase" evidence="11">
    <location>
        <begin position="830"/>
        <end position="1010"/>
    </location>
</feature>
<dbReference type="AlphaFoldDB" id="A0A1I7NIS1"/>
<organism evidence="13 14">
    <name type="scientific">Thermoflavifilum thermophilum</name>
    <dbReference type="NCBI Taxonomy" id="1393122"/>
    <lineage>
        <taxon>Bacteria</taxon>
        <taxon>Pseudomonadati</taxon>
        <taxon>Bacteroidota</taxon>
        <taxon>Chitinophagia</taxon>
        <taxon>Chitinophagales</taxon>
        <taxon>Chitinophagaceae</taxon>
        <taxon>Thermoflavifilum</taxon>
    </lineage>
</organism>
<dbReference type="NCBIfam" id="TIGR04131">
    <property type="entry name" value="Bac_Flav_CTERM"/>
    <property type="match status" value="1"/>
</dbReference>
<dbReference type="SUPFAM" id="SSF50965">
    <property type="entry name" value="Galactose oxidase, central domain"/>
    <property type="match status" value="1"/>
</dbReference>
<evidence type="ECO:0000259" key="12">
    <source>
        <dbReference type="Pfam" id="PF14686"/>
    </source>
</evidence>
<dbReference type="Proteomes" id="UP000199537">
    <property type="component" value="Unassembled WGS sequence"/>
</dbReference>
<dbReference type="STRING" id="1393122.SAMN05660895_2034"/>